<gene>
    <name evidence="1" type="ORF">FIV01_13375</name>
</gene>
<dbReference type="EMBL" id="CP045350">
    <property type="protein sequence ID" value="QFT27396.1"/>
    <property type="molecule type" value="Genomic_DNA"/>
</dbReference>
<dbReference type="RefSeq" id="WP_152431381.1">
    <property type="nucleotide sequence ID" value="NZ_CBCSDK010000015.1"/>
</dbReference>
<sequence>MLSQTRKNIRVERTLNEEAGTIHLKYFYKRKQLPAFILDSKLSEQLAGYSLIEKDLETVLGWLKSIDTFLPSEEKDKSRVLHGTDREVWNLVKSLFVSSLTFYAKCFTNCPGRRARLNRKMFTEEYRVVHDQVMLYRNSFAAHSGHEKFELAKSILIVNPAKNYELTISQERAQPDYIAQYEDISFHDLIHHVLETVREKQDKVHNRIVEEILADAECYIEMCKNPKGLVVQLNNGV</sequence>
<dbReference type="AlphaFoldDB" id="A0A5P9CMG1"/>
<name>A0A5P9CMG1_9VIBR</name>
<dbReference type="OrthoDB" id="7031678at2"/>
<organism evidence="1 2">
    <name type="scientific">Vibrio aquimaris</name>
    <dbReference type="NCBI Taxonomy" id="2587862"/>
    <lineage>
        <taxon>Bacteria</taxon>
        <taxon>Pseudomonadati</taxon>
        <taxon>Pseudomonadota</taxon>
        <taxon>Gammaproteobacteria</taxon>
        <taxon>Vibrionales</taxon>
        <taxon>Vibrionaceae</taxon>
        <taxon>Vibrio</taxon>
    </lineage>
</organism>
<reference evidence="1 2" key="1">
    <citation type="submission" date="2019-10" db="EMBL/GenBank/DDBJ databases">
        <title>Complete genome sequence of Vibrio sp. strain THAF100, isolated from non-filtered water from the water column of tank 6 of a marine aquarium containing stony-coral fragments. Water maintained at 26 degree C.</title>
        <authorList>
            <person name="Ruckert C."/>
            <person name="Franco A."/>
            <person name="Kalinowski J."/>
            <person name="Glaeser S."/>
        </authorList>
    </citation>
    <scope>NUCLEOTIDE SEQUENCE [LARGE SCALE GENOMIC DNA]</scope>
    <source>
        <strain evidence="1 2">THAF100</strain>
    </source>
</reference>
<accession>A0A5P9CMG1</accession>
<proteinExistence type="predicted"/>
<dbReference type="Proteomes" id="UP000326936">
    <property type="component" value="Chromosome"/>
</dbReference>
<protein>
    <submittedName>
        <fullName evidence="1">Uncharacterized protein</fullName>
    </submittedName>
</protein>
<keyword evidence="2" id="KW-1185">Reference proteome</keyword>
<evidence type="ECO:0000313" key="1">
    <source>
        <dbReference type="EMBL" id="QFT27396.1"/>
    </source>
</evidence>
<dbReference type="KEGG" id="vaq:FIV01_13375"/>
<evidence type="ECO:0000313" key="2">
    <source>
        <dbReference type="Proteomes" id="UP000326936"/>
    </source>
</evidence>